<evidence type="ECO:0000256" key="12">
    <source>
        <dbReference type="ARBA" id="ARBA00023034"/>
    </source>
</evidence>
<dbReference type="InterPro" id="IPR036880">
    <property type="entry name" value="Kunitz_BPTI_sf"/>
</dbReference>
<dbReference type="InterPro" id="IPR050439">
    <property type="entry name" value="ADAMTS_ADAMTS-like"/>
</dbReference>
<feature type="transmembrane region" description="Helical" evidence="18">
    <location>
        <begin position="343"/>
        <end position="360"/>
    </location>
</feature>
<dbReference type="SMART" id="SM00209">
    <property type="entry name" value="TSP1"/>
    <property type="match status" value="5"/>
</dbReference>
<feature type="disulfide bond" evidence="16">
    <location>
        <begin position="538"/>
        <end position="575"/>
    </location>
</feature>
<evidence type="ECO:0000259" key="19">
    <source>
        <dbReference type="PROSITE" id="PS50279"/>
    </source>
</evidence>
<dbReference type="InterPro" id="IPR036383">
    <property type="entry name" value="TSP1_rpt_sf"/>
</dbReference>
<dbReference type="PROSITE" id="PS50900">
    <property type="entry name" value="PLAC"/>
    <property type="match status" value="1"/>
</dbReference>
<evidence type="ECO:0000259" key="21">
    <source>
        <dbReference type="PROSITE" id="PS50900"/>
    </source>
</evidence>
<dbReference type="InterPro" id="IPR003598">
    <property type="entry name" value="Ig_sub2"/>
</dbReference>
<accession>L5M1J1</accession>
<evidence type="ECO:0000256" key="16">
    <source>
        <dbReference type="PIRSR" id="PIRSR613273-3"/>
    </source>
</evidence>
<comment type="subcellular location">
    <subcellularLocation>
        <location evidence="1">Endoplasmic reticulum membrane</location>
        <topology evidence="1">Multi-pass membrane protein</topology>
    </subcellularLocation>
    <subcellularLocation>
        <location evidence="3">Golgi apparatus membrane</location>
        <topology evidence="3">Multi-pass membrane protein</topology>
    </subcellularLocation>
    <subcellularLocation>
        <location evidence="2">Secreted</location>
    </subcellularLocation>
</comment>
<evidence type="ECO:0000256" key="14">
    <source>
        <dbReference type="ARBA" id="ARBA00023157"/>
    </source>
</evidence>
<evidence type="ECO:0000256" key="17">
    <source>
        <dbReference type="SAM" id="MobiDB-lite"/>
    </source>
</evidence>
<dbReference type="InterPro" id="IPR013783">
    <property type="entry name" value="Ig-like_fold"/>
</dbReference>
<feature type="compositionally biased region" description="Polar residues" evidence="17">
    <location>
        <begin position="454"/>
        <end position="467"/>
    </location>
</feature>
<dbReference type="GO" id="GO:0004867">
    <property type="term" value="F:serine-type endopeptidase inhibitor activity"/>
    <property type="evidence" value="ECO:0007669"/>
    <property type="project" value="InterPro"/>
</dbReference>
<dbReference type="InterPro" id="IPR010909">
    <property type="entry name" value="PLAC"/>
</dbReference>
<feature type="domain" description="Ig-like" evidence="20">
    <location>
        <begin position="1566"/>
        <end position="1651"/>
    </location>
</feature>
<dbReference type="Pfam" id="PF08686">
    <property type="entry name" value="PLAC"/>
    <property type="match status" value="1"/>
</dbReference>
<dbReference type="Pfam" id="PF19236">
    <property type="entry name" value="ADAMTS_CR_3"/>
    <property type="match status" value="1"/>
</dbReference>
<reference evidence="23" key="1">
    <citation type="journal article" date="2013" name="Science">
        <title>Comparative analysis of bat genomes provides insight into the evolution of flight and immunity.</title>
        <authorList>
            <person name="Zhang G."/>
            <person name="Cowled C."/>
            <person name="Shi Z."/>
            <person name="Huang Z."/>
            <person name="Bishop-Lilly K.A."/>
            <person name="Fang X."/>
            <person name="Wynne J.W."/>
            <person name="Xiong Z."/>
            <person name="Baker M.L."/>
            <person name="Zhao W."/>
            <person name="Tachedjian M."/>
            <person name="Zhu Y."/>
            <person name="Zhou P."/>
            <person name="Jiang X."/>
            <person name="Ng J."/>
            <person name="Yang L."/>
            <person name="Wu L."/>
            <person name="Xiao J."/>
            <person name="Feng Y."/>
            <person name="Chen Y."/>
            <person name="Sun X."/>
            <person name="Zhang Y."/>
            <person name="Marsh G.A."/>
            <person name="Crameri G."/>
            <person name="Broder C.C."/>
            <person name="Frey K.G."/>
            <person name="Wang L.F."/>
            <person name="Wang J."/>
        </authorList>
    </citation>
    <scope>NUCLEOTIDE SEQUENCE [LARGE SCALE GENOMIC DNA]</scope>
</reference>
<dbReference type="Pfam" id="PF00090">
    <property type="entry name" value="TSP_1"/>
    <property type="match status" value="1"/>
</dbReference>
<feature type="disulfide bond" evidence="16">
    <location>
        <begin position="534"/>
        <end position="570"/>
    </location>
</feature>
<keyword evidence="6 18" id="KW-0812">Transmembrane</keyword>
<feature type="transmembrane region" description="Helical" evidence="18">
    <location>
        <begin position="319"/>
        <end position="336"/>
    </location>
</feature>
<keyword evidence="15" id="KW-0393">Immunoglobulin domain</keyword>
<dbReference type="Gene3D" id="4.10.410.10">
    <property type="entry name" value="Pancreatic trypsin inhibitor Kunitz domain"/>
    <property type="match status" value="1"/>
</dbReference>
<evidence type="ECO:0000256" key="18">
    <source>
        <dbReference type="SAM" id="Phobius"/>
    </source>
</evidence>
<keyword evidence="5" id="KW-0964">Secreted</keyword>
<evidence type="ECO:0000256" key="13">
    <source>
        <dbReference type="ARBA" id="ARBA00023136"/>
    </source>
</evidence>
<evidence type="ECO:0000256" key="5">
    <source>
        <dbReference type="ARBA" id="ARBA00022525"/>
    </source>
</evidence>
<feature type="domain" description="Ig-like" evidence="20">
    <location>
        <begin position="1472"/>
        <end position="1561"/>
    </location>
</feature>
<dbReference type="GO" id="GO:0005789">
    <property type="term" value="C:endoplasmic reticulum membrane"/>
    <property type="evidence" value="ECO:0007669"/>
    <property type="project" value="UniProtKB-SubCell"/>
</dbReference>
<evidence type="ECO:0000256" key="4">
    <source>
        <dbReference type="ARBA" id="ARBA00008604"/>
    </source>
</evidence>
<dbReference type="Pfam" id="PF19030">
    <property type="entry name" value="TSP1_ADAMTS"/>
    <property type="match status" value="4"/>
</dbReference>
<dbReference type="PROSITE" id="PS50092">
    <property type="entry name" value="TSP1"/>
    <property type="match status" value="5"/>
</dbReference>
<evidence type="ECO:0000256" key="10">
    <source>
        <dbReference type="ARBA" id="ARBA00022976"/>
    </source>
</evidence>
<evidence type="ECO:0000256" key="9">
    <source>
        <dbReference type="ARBA" id="ARBA00022824"/>
    </source>
</evidence>
<keyword evidence="10" id="KW-0914">Notch signaling pathway</keyword>
<evidence type="ECO:0000256" key="2">
    <source>
        <dbReference type="ARBA" id="ARBA00004613"/>
    </source>
</evidence>
<dbReference type="PRINTS" id="PR00759">
    <property type="entry name" value="BASICPTASE"/>
</dbReference>
<dbReference type="GO" id="GO:0004222">
    <property type="term" value="F:metalloendopeptidase activity"/>
    <property type="evidence" value="ECO:0007669"/>
    <property type="project" value="TreeGrafter"/>
</dbReference>
<feature type="domain" description="BPTI/Kunitz inhibitor" evidence="19">
    <location>
        <begin position="1212"/>
        <end position="1262"/>
    </location>
</feature>
<dbReference type="PROSITE" id="PS50835">
    <property type="entry name" value="IG_LIKE"/>
    <property type="match status" value="3"/>
</dbReference>
<dbReference type="InterPro" id="IPR020901">
    <property type="entry name" value="Prtase_inh_Kunz-CS"/>
</dbReference>
<dbReference type="InterPro" id="IPR013098">
    <property type="entry name" value="Ig_I-set"/>
</dbReference>
<keyword evidence="11 18" id="KW-1133">Transmembrane helix</keyword>
<name>L5M1J1_MYODS</name>
<dbReference type="InterPro" id="IPR010294">
    <property type="entry name" value="ADAMTS_spacer1"/>
</dbReference>
<keyword evidence="8" id="KW-0677">Repeat</keyword>
<proteinExistence type="inferred from homology"/>
<feature type="transmembrane region" description="Helical" evidence="18">
    <location>
        <begin position="140"/>
        <end position="161"/>
    </location>
</feature>
<evidence type="ECO:0000256" key="7">
    <source>
        <dbReference type="ARBA" id="ARBA00022729"/>
    </source>
</evidence>
<feature type="region of interest" description="Disordered" evidence="17">
    <location>
        <begin position="1368"/>
        <end position="1398"/>
    </location>
</feature>
<dbReference type="InterPro" id="IPR045371">
    <property type="entry name" value="ADAMTS_CR_3"/>
</dbReference>
<dbReference type="PROSITE" id="PS50279">
    <property type="entry name" value="BPTI_KUNITZ_2"/>
    <property type="match status" value="1"/>
</dbReference>
<feature type="region of interest" description="Disordered" evidence="17">
    <location>
        <begin position="1"/>
        <end position="66"/>
    </location>
</feature>
<protein>
    <submittedName>
        <fullName evidence="22">Papilin</fullName>
    </submittedName>
</protein>
<dbReference type="InterPro" id="IPR003599">
    <property type="entry name" value="Ig_sub"/>
</dbReference>
<dbReference type="Pfam" id="PF16626">
    <property type="entry name" value="Papilin_u7"/>
    <property type="match status" value="2"/>
</dbReference>
<dbReference type="GO" id="GO:0000139">
    <property type="term" value="C:Golgi membrane"/>
    <property type="evidence" value="ECO:0007669"/>
    <property type="project" value="UniProtKB-SubCell"/>
</dbReference>
<keyword evidence="9" id="KW-0256">Endoplasmic reticulum</keyword>
<dbReference type="Gene3D" id="2.60.40.10">
    <property type="entry name" value="Immunoglobulins"/>
    <property type="match status" value="3"/>
</dbReference>
<dbReference type="SMART" id="SM00730">
    <property type="entry name" value="PSN"/>
    <property type="match status" value="1"/>
</dbReference>
<dbReference type="SUPFAM" id="SSF48726">
    <property type="entry name" value="Immunoglobulin"/>
    <property type="match status" value="3"/>
</dbReference>
<feature type="compositionally biased region" description="Basic and acidic residues" evidence="17">
    <location>
        <begin position="36"/>
        <end position="46"/>
    </location>
</feature>
<dbReference type="eggNOG" id="KOG3510">
    <property type="taxonomic scope" value="Eukaryota"/>
</dbReference>
<dbReference type="Pfam" id="PF07679">
    <property type="entry name" value="I-set"/>
    <property type="match status" value="2"/>
</dbReference>
<dbReference type="eggNOG" id="KOG4597">
    <property type="taxonomic scope" value="Eukaryota"/>
</dbReference>
<dbReference type="PROSITE" id="PS00280">
    <property type="entry name" value="BPTI_KUNITZ_1"/>
    <property type="match status" value="1"/>
</dbReference>
<feature type="transmembrane region" description="Helical" evidence="18">
    <location>
        <begin position="89"/>
        <end position="107"/>
    </location>
</feature>
<dbReference type="InterPro" id="IPR036179">
    <property type="entry name" value="Ig-like_dom_sf"/>
</dbReference>
<feature type="compositionally biased region" description="Low complexity" evidence="17">
    <location>
        <begin position="1"/>
        <end position="12"/>
    </location>
</feature>
<dbReference type="GO" id="GO:0007219">
    <property type="term" value="P:Notch signaling pathway"/>
    <property type="evidence" value="ECO:0007669"/>
    <property type="project" value="UniProtKB-KW"/>
</dbReference>
<dbReference type="FunFam" id="4.10.410.10:FF:000017">
    <property type="entry name" value="papilin isoform X2"/>
    <property type="match status" value="1"/>
</dbReference>
<evidence type="ECO:0000313" key="23">
    <source>
        <dbReference type="Proteomes" id="UP000010556"/>
    </source>
</evidence>
<sequence>MAGVGDAALAAGGSRGTAGPDGPRPERDSGGMVEQNDSRERHEHSNERRRRGNPEPLSNGGPQGNTLQVVEQDEEEDEELTLKYGAKHVIMLFVPVTLCMVVVVATIKSVSFYTRKDGQLIYTPFTEDTETVGQRALHSILNAAIMISVIVVMTILLVALYKYRCYKGPSQPHRGRRSLTGAIAASQGPSQPLRGRQSLAGAVAASRSLAGGAASHVGGEGARQKLPFTISPAAPLRIADARERKGEGERDRNIDEKVIDWLPSAQPPLGIKPETWACALREVFKTYNVAVDYITIALLIWNFGVVGMIAIHWKGPLRLQQAYLIMISALMALVFIKYLPEWTAWLILAVISVYDLVAVLCPKGPLRMLVETAQERNETLFPALIYSSTMVWLVNMAKGDPEAQRKVSKNSNYNEQNTGSEPQNPVTESDDGGFSEEWEAQRDSRLGPHHSTTESRSAVQEISSSILASEDPEERGVKLGLGDFIFYSVLVGKASATASGDWNTTIACFVAILIAPKVRRQSDTWGPWGDWSPCSRTCGGGISFRERFCYSQRRDGGSSCVGPTRRHRLCHIESCPPGARDFRAEQCGEFDSREFQGRRFQWLPYYGGEYGRAPNKCELACIPKGESFYYRHREAVVDGTPCEPGKPDVCVDGVCRAVGCDHKLDSSKQEDKCLQCGGDGTTCYPVTGTFDVSDLSRGYNQILIVPAGATGGWRLWQLMGGSPCTAVKSIQGEYYLNGHWTIEAARALPVASTTLHYERGAEGDLAPERLHARGPTSEPLVIELISQESSPGVRYEYHLPLSTRRPGFSWSHGSWSDCSAECGGGHQSRPVFCTINNEVYPDHMCQHQPRPAAHRPCSPHSCPQTQRWKTGPWTPCSASCGGGSQSRSVYCVWSDGAGGEEAMEEVQCAGLPGKPATTQACNLQRCAAWREEPWGECSVSCGAGIRRRSVTCRGDEGSLLHATACSFKDQPPLTEPCVHDDCPHLSDQAWHVGAWSPCSKSCSSGIRRRQVVCAIGPPSHCGSLQLRKPAEVEPCNTQACPLPPAGSPEAPSRQDVHTSFRAPWVSLGPREAPALDSRDQWWAPREQPSTPGNPRGDQGPHLPAPGPASSLQPSPERQPLWSGPGPQDCRHSPHGAGSPGVLEAQGPWKGLGGEERAMMSVPQAHQPQAQQSEPTECRGSQFGCCYDNVASAAGPFGEGCVGQPSYAYPVGCLLPSALGSCTDWAPRWYFIASVGRCNRFWYGGCHGNANNFASEEECMSSCRGAQPAPRHPEPGAAGQSAHRAGGGSSPGGQREAGQHRPGAGHHPQTSERPWGPELGSSTPGLGGDAGRPAPPAHSSSSRVSLAGAEPFLVQAPLGRVVRLSCPGVASMDTPTRWQKDGQPLSSDRHRPQPDGSLVISPLRAEDAGTYSCGARPGRDSLKIQLRITGDDTTVPRHFPQTRDPAPGHRPQDSSLGRDAGGLGAISSPHPRPSTRLRLDQSQPGVVDAHPGQRIRLTCRTEGFPPPTIEWQRDGQTLSSPRHQQLPDGSLVISQVAVEDGGFYACVAFNGQDRDQRWVQLRVLGELTITGLPSTVTVPEGDTARLLCVVAGESVNIRWSRNGLPIRADGHRVHQSPDGTLLIHNLRAGDQGSYTCSTYRGSQAVSRSTEVKVGPPALAAQPRDPGRDCMDQPELANCELILQAQLCGNEYYSSFCCASCSRAQPHAQPVWQQG</sequence>
<dbReference type="Pfam" id="PF00014">
    <property type="entry name" value="Kunitz_BPTI"/>
    <property type="match status" value="1"/>
</dbReference>
<feature type="domain" description="Ig-like" evidence="20">
    <location>
        <begin position="1334"/>
        <end position="1428"/>
    </location>
</feature>
<dbReference type="EMBL" id="KB105175">
    <property type="protein sequence ID" value="ELK32509.1"/>
    <property type="molecule type" value="Genomic_DNA"/>
</dbReference>
<comment type="similarity">
    <text evidence="4">Belongs to the peptidase A22A family.</text>
</comment>
<dbReference type="SUPFAM" id="SSF57362">
    <property type="entry name" value="BPTI-like"/>
    <property type="match status" value="1"/>
</dbReference>
<feature type="compositionally biased region" description="Acidic residues" evidence="17">
    <location>
        <begin position="428"/>
        <end position="438"/>
    </location>
</feature>
<evidence type="ECO:0000256" key="15">
    <source>
        <dbReference type="ARBA" id="ARBA00023319"/>
    </source>
</evidence>
<dbReference type="GO" id="GO:0042500">
    <property type="term" value="F:aspartic endopeptidase activity, intramembrane cleaving"/>
    <property type="evidence" value="ECO:0007669"/>
    <property type="project" value="InterPro"/>
</dbReference>
<dbReference type="Proteomes" id="UP000010556">
    <property type="component" value="Unassembled WGS sequence"/>
</dbReference>
<keyword evidence="7" id="KW-0732">Signal</keyword>
<dbReference type="Gene3D" id="1.10.472.100">
    <property type="entry name" value="Presenilin"/>
    <property type="match status" value="1"/>
</dbReference>
<keyword evidence="12" id="KW-0333">Golgi apparatus</keyword>
<dbReference type="CDD" id="cd22635">
    <property type="entry name" value="Kunitz_papilin"/>
    <property type="match status" value="1"/>
</dbReference>
<evidence type="ECO:0000256" key="3">
    <source>
        <dbReference type="ARBA" id="ARBA00004653"/>
    </source>
</evidence>
<keyword evidence="13 18" id="KW-0472">Membrane</keyword>
<feature type="transmembrane region" description="Helical" evidence="18">
    <location>
        <begin position="290"/>
        <end position="313"/>
    </location>
</feature>
<dbReference type="SMART" id="SM00409">
    <property type="entry name" value="IG"/>
    <property type="match status" value="3"/>
</dbReference>
<dbReference type="GO" id="GO:0030198">
    <property type="term" value="P:extracellular matrix organization"/>
    <property type="evidence" value="ECO:0007669"/>
    <property type="project" value="InterPro"/>
</dbReference>
<evidence type="ECO:0000313" key="22">
    <source>
        <dbReference type="EMBL" id="ELK32509.1"/>
    </source>
</evidence>
<evidence type="ECO:0000256" key="1">
    <source>
        <dbReference type="ARBA" id="ARBA00004477"/>
    </source>
</evidence>
<feature type="domain" description="PLAC" evidence="21">
    <location>
        <begin position="1664"/>
        <end position="1703"/>
    </location>
</feature>
<evidence type="ECO:0000256" key="8">
    <source>
        <dbReference type="ARBA" id="ARBA00022737"/>
    </source>
</evidence>
<dbReference type="Gene3D" id="2.20.100.10">
    <property type="entry name" value="Thrombospondin type-1 (TSP1) repeat"/>
    <property type="match status" value="5"/>
</dbReference>
<dbReference type="InterPro" id="IPR042524">
    <property type="entry name" value="Presenilin_C"/>
</dbReference>
<dbReference type="InterPro" id="IPR002223">
    <property type="entry name" value="Kunitz_BPTI"/>
</dbReference>
<dbReference type="PANTHER" id="PTHR13723:SF281">
    <property type="entry name" value="PAPILIN"/>
    <property type="match status" value="1"/>
</dbReference>
<feature type="region of interest" description="Disordered" evidence="17">
    <location>
        <begin position="1262"/>
        <end position="1342"/>
    </location>
</feature>
<feature type="compositionally biased region" description="Polar residues" evidence="17">
    <location>
        <begin position="409"/>
        <end position="427"/>
    </location>
</feature>
<evidence type="ECO:0000256" key="11">
    <source>
        <dbReference type="ARBA" id="ARBA00022989"/>
    </source>
</evidence>
<dbReference type="Pfam" id="PF13927">
    <property type="entry name" value="Ig_3"/>
    <property type="match status" value="1"/>
</dbReference>
<dbReference type="Gene3D" id="2.60.120.830">
    <property type="match status" value="1"/>
</dbReference>
<feature type="region of interest" description="Disordered" evidence="17">
    <location>
        <begin position="1062"/>
        <end position="1153"/>
    </location>
</feature>
<dbReference type="GO" id="GO:0016485">
    <property type="term" value="P:protein processing"/>
    <property type="evidence" value="ECO:0007669"/>
    <property type="project" value="InterPro"/>
</dbReference>
<dbReference type="InterPro" id="IPR001108">
    <property type="entry name" value="Peptidase_A22A"/>
</dbReference>
<dbReference type="SMART" id="SM00408">
    <property type="entry name" value="IGc2"/>
    <property type="match status" value="3"/>
</dbReference>
<dbReference type="SMART" id="SM00131">
    <property type="entry name" value="KU"/>
    <property type="match status" value="1"/>
</dbReference>
<keyword evidence="14 16" id="KW-1015">Disulfide bond</keyword>
<dbReference type="FunFam" id="2.60.40.10:FF:000032">
    <property type="entry name" value="palladin isoform X1"/>
    <property type="match status" value="1"/>
</dbReference>
<dbReference type="GO" id="GO:0031012">
    <property type="term" value="C:extracellular matrix"/>
    <property type="evidence" value="ECO:0007669"/>
    <property type="project" value="TreeGrafter"/>
</dbReference>
<keyword evidence="23" id="KW-1185">Reference proteome</keyword>
<dbReference type="InterPro" id="IPR000884">
    <property type="entry name" value="TSP1_rpt"/>
</dbReference>
<evidence type="ECO:0000256" key="6">
    <source>
        <dbReference type="ARBA" id="ARBA00022692"/>
    </source>
</evidence>
<organism evidence="22 23">
    <name type="scientific">Myotis davidii</name>
    <name type="common">David's myotis</name>
    <dbReference type="NCBI Taxonomy" id="225400"/>
    <lineage>
        <taxon>Eukaryota</taxon>
        <taxon>Metazoa</taxon>
        <taxon>Chordata</taxon>
        <taxon>Craniata</taxon>
        <taxon>Vertebrata</taxon>
        <taxon>Euteleostomi</taxon>
        <taxon>Mammalia</taxon>
        <taxon>Eutheria</taxon>
        <taxon>Laurasiatheria</taxon>
        <taxon>Chiroptera</taxon>
        <taxon>Yangochiroptera</taxon>
        <taxon>Vespertilionidae</taxon>
        <taxon>Myotis</taxon>
    </lineage>
</organism>
<evidence type="ECO:0000259" key="20">
    <source>
        <dbReference type="PROSITE" id="PS50835"/>
    </source>
</evidence>
<dbReference type="InterPro" id="IPR007110">
    <property type="entry name" value="Ig-like_dom"/>
</dbReference>
<dbReference type="FunFam" id="2.20.100.10:FF:000001">
    <property type="entry name" value="semaphorin-5A isoform X1"/>
    <property type="match status" value="1"/>
</dbReference>
<dbReference type="SUPFAM" id="SSF82895">
    <property type="entry name" value="TSP-1 type 1 repeat"/>
    <property type="match status" value="5"/>
</dbReference>
<dbReference type="InterPro" id="IPR006639">
    <property type="entry name" value="Preselin/SPP"/>
</dbReference>
<feature type="region of interest" description="Disordered" evidence="17">
    <location>
        <begin position="1429"/>
        <end position="1487"/>
    </location>
</feature>
<dbReference type="InterPro" id="IPR013273">
    <property type="entry name" value="ADAMTS/ADAMTS-like"/>
</dbReference>
<feature type="region of interest" description="Disordered" evidence="17">
    <location>
        <begin position="403"/>
        <end position="467"/>
    </location>
</feature>
<feature type="disulfide bond" evidence="16">
    <location>
        <begin position="549"/>
        <end position="560"/>
    </location>
</feature>
<dbReference type="PANTHER" id="PTHR13723">
    <property type="entry name" value="ADAMTS A DISINTEGRIN AND METALLOPROTEASE WITH THROMBOSPONDIN MOTIFS PROTEASE"/>
    <property type="match status" value="1"/>
</dbReference>
<dbReference type="Pfam" id="PF05986">
    <property type="entry name" value="ADAMTS_spacer1"/>
    <property type="match status" value="1"/>
</dbReference>
<dbReference type="PRINTS" id="PR01857">
    <property type="entry name" value="ADAMTSFAMILY"/>
</dbReference>
<gene>
    <name evidence="22" type="ORF">MDA_GLEAN10017545</name>
</gene>
<dbReference type="GO" id="GO:0005576">
    <property type="term" value="C:extracellular region"/>
    <property type="evidence" value="ECO:0007669"/>
    <property type="project" value="UniProtKB-SubCell"/>
</dbReference>
<dbReference type="Pfam" id="PF01080">
    <property type="entry name" value="Presenilin"/>
    <property type="match status" value="2"/>
</dbReference>
<dbReference type="FunFam" id="2.20.100.10:FF:000005">
    <property type="entry name" value="ADAM metallopeptidase with thrombospondin type 1 motif 9"/>
    <property type="match status" value="3"/>
</dbReference>